<sequence>MVGTWQKGSCAPVDTGFVSWGTPCWGLPDVRNILVDEAGGTVLTTWPDL</sequence>
<keyword evidence="2" id="KW-1185">Reference proteome</keyword>
<proteinExistence type="predicted"/>
<gene>
    <name evidence="1" type="ORF">IM697_10560</name>
</gene>
<dbReference type="RefSeq" id="WP_194046891.1">
    <property type="nucleotide sequence ID" value="NZ_CP063373.1"/>
</dbReference>
<protein>
    <submittedName>
        <fullName evidence="1">Uncharacterized protein</fullName>
    </submittedName>
</protein>
<dbReference type="KEGG" id="sfeu:IM697_10560"/>
<evidence type="ECO:0000313" key="2">
    <source>
        <dbReference type="Proteomes" id="UP000594205"/>
    </source>
</evidence>
<accession>A0A7M2STD5</accession>
<evidence type="ECO:0000313" key="1">
    <source>
        <dbReference type="EMBL" id="QOV38773.1"/>
    </source>
</evidence>
<organism evidence="1 2">
    <name type="scientific">Streptomyces ferrugineus</name>
    <dbReference type="NCBI Taxonomy" id="1413221"/>
    <lineage>
        <taxon>Bacteria</taxon>
        <taxon>Bacillati</taxon>
        <taxon>Actinomycetota</taxon>
        <taxon>Actinomycetes</taxon>
        <taxon>Kitasatosporales</taxon>
        <taxon>Streptomycetaceae</taxon>
        <taxon>Streptomyces</taxon>
    </lineage>
</organism>
<dbReference type="Proteomes" id="UP000594205">
    <property type="component" value="Chromosome"/>
</dbReference>
<dbReference type="AlphaFoldDB" id="A0A7M2STD5"/>
<dbReference type="EMBL" id="CP063373">
    <property type="protein sequence ID" value="QOV38773.1"/>
    <property type="molecule type" value="Genomic_DNA"/>
</dbReference>
<name>A0A7M2STD5_9ACTN</name>
<reference evidence="1 2" key="1">
    <citation type="submission" date="2020-10" db="EMBL/GenBank/DDBJ databases">
        <title>Streptomyces ferrugineus complate genome analysis.</title>
        <authorList>
            <person name="Anwar N."/>
        </authorList>
    </citation>
    <scope>NUCLEOTIDE SEQUENCE [LARGE SCALE GENOMIC DNA]</scope>
    <source>
        <strain evidence="1 2">CCTCC AA2014009</strain>
    </source>
</reference>